<feature type="chain" id="PRO_5046842428" evidence="1">
    <location>
        <begin position="31"/>
        <end position="229"/>
    </location>
</feature>
<dbReference type="Proteomes" id="UP001621418">
    <property type="component" value="Chromosome"/>
</dbReference>
<sequence length="229" mass="24689">MFVSTRRASALALALAAVALSPLSAAPAGADPTDYGNLCIRAQTQTADLHPRKFEHEGGTLDNVDYPDAAGFATSKPQLRPLTTTRYTTYEDAGKTQPKQVRCKGKSADHIAAEYGARVTGEEGTCAEVNERTVREVAKDLTNDERKALVHKSRDIVIDPDTVAATGQEWVAEFPTTTIDAGGVLHIPSKALYVPYDTPGIPEAFKGQHYCTLVAHAYLKRMMLGQVTS</sequence>
<dbReference type="EMBL" id="CP109527">
    <property type="protein sequence ID" value="WTY35138.1"/>
    <property type="molecule type" value="Genomic_DNA"/>
</dbReference>
<gene>
    <name evidence="2" type="ORF">OG308_28140</name>
</gene>
<evidence type="ECO:0000256" key="1">
    <source>
        <dbReference type="SAM" id="SignalP"/>
    </source>
</evidence>
<organism evidence="2 3">
    <name type="scientific">Nocardia salmonicida</name>
    <dbReference type="NCBI Taxonomy" id="53431"/>
    <lineage>
        <taxon>Bacteria</taxon>
        <taxon>Bacillati</taxon>
        <taxon>Actinomycetota</taxon>
        <taxon>Actinomycetes</taxon>
        <taxon>Mycobacteriales</taxon>
        <taxon>Nocardiaceae</taxon>
        <taxon>Nocardia</taxon>
    </lineage>
</organism>
<feature type="signal peptide" evidence="1">
    <location>
        <begin position="1"/>
        <end position="30"/>
    </location>
</feature>
<name>A0ABZ1N5D3_9NOCA</name>
<accession>A0ABZ1N5D3</accession>
<proteinExistence type="predicted"/>
<protein>
    <submittedName>
        <fullName evidence="2">Uncharacterized protein</fullName>
    </submittedName>
</protein>
<evidence type="ECO:0000313" key="3">
    <source>
        <dbReference type="Proteomes" id="UP001621418"/>
    </source>
</evidence>
<keyword evidence="3" id="KW-1185">Reference proteome</keyword>
<keyword evidence="1" id="KW-0732">Signal</keyword>
<dbReference type="RefSeq" id="WP_364653313.1">
    <property type="nucleotide sequence ID" value="NZ_CP109527.1"/>
</dbReference>
<reference evidence="2 3" key="1">
    <citation type="submission" date="2022-10" db="EMBL/GenBank/DDBJ databases">
        <title>The complete genomes of actinobacterial strains from the NBC collection.</title>
        <authorList>
            <person name="Joergensen T.S."/>
            <person name="Alvarez Arevalo M."/>
            <person name="Sterndorff E.B."/>
            <person name="Faurdal D."/>
            <person name="Vuksanovic O."/>
            <person name="Mourched A.-S."/>
            <person name="Charusanti P."/>
            <person name="Shaw S."/>
            <person name="Blin K."/>
            <person name="Weber T."/>
        </authorList>
    </citation>
    <scope>NUCLEOTIDE SEQUENCE [LARGE SCALE GENOMIC DNA]</scope>
    <source>
        <strain evidence="2 3">NBC_01413</strain>
    </source>
</reference>
<evidence type="ECO:0000313" key="2">
    <source>
        <dbReference type="EMBL" id="WTY35138.1"/>
    </source>
</evidence>